<dbReference type="GO" id="GO:0030288">
    <property type="term" value="C:outer membrane-bounded periplasmic space"/>
    <property type="evidence" value="ECO:0007669"/>
    <property type="project" value="TreeGrafter"/>
</dbReference>
<dbReference type="GO" id="GO:0006508">
    <property type="term" value="P:proteolysis"/>
    <property type="evidence" value="ECO:0007669"/>
    <property type="project" value="InterPro"/>
</dbReference>
<dbReference type="EMBL" id="JAGRQC010000003">
    <property type="protein sequence ID" value="MBR0553076.1"/>
    <property type="molecule type" value="Genomic_DNA"/>
</dbReference>
<dbReference type="GO" id="GO:0007165">
    <property type="term" value="P:signal transduction"/>
    <property type="evidence" value="ECO:0007669"/>
    <property type="project" value="TreeGrafter"/>
</dbReference>
<dbReference type="GO" id="GO:0004175">
    <property type="term" value="F:endopeptidase activity"/>
    <property type="evidence" value="ECO:0007669"/>
    <property type="project" value="TreeGrafter"/>
</dbReference>
<dbReference type="Proteomes" id="UP000676996">
    <property type="component" value="Unassembled WGS sequence"/>
</dbReference>
<dbReference type="PANTHER" id="PTHR32060">
    <property type="entry name" value="TAIL-SPECIFIC PROTEASE"/>
    <property type="match status" value="1"/>
</dbReference>
<sequence>MYMRNRVVAGLALVALLSGCGGGGSGGTVSTPPTSGSGGGSGTASAGGTCSLLSRQQWAFDQLDEWYLFPDTLPNNLDPASYSTVQDYIDALTANARAQGKDRHFTYLTSIAEEDAYYNSGQTAGFGFRITLAPDNSKLLIAEAFEGAPALKAGIDRGTAITAIGTSENNLQTVSELIASGGGDALNNALGPSTAGTTRYFRITDASGTRVVSVTKADYDIEPVSSRYGAQILSDGGQQYGYINLRTFISTADPALRDAFAKFRAAGVDKVIVDLRYNGGGLVSVAELMGNLLGGDHSTSDVFDHMTFRPSKASENTTAYFAPQPQSIGATRIAFIGTRGTASASELVVNAFIPYLHTADGLIGTNTYGKPVGQIAVDRSECDDRFRIIAFGLHNANNQGGYFDGLAGTVEASCQADDDLSRPMGDPQEASTRAALDFLEGKSCTQITAAGAQTTQAVQQRRKLLQPAVPSTPQREVPGLY</sequence>
<protein>
    <submittedName>
        <fullName evidence="3">Peptidase S41</fullName>
    </submittedName>
</protein>
<keyword evidence="1" id="KW-0732">Signal</keyword>
<reference evidence="3" key="1">
    <citation type="submission" date="2021-04" db="EMBL/GenBank/DDBJ databases">
        <title>Ouciella asimina sp. nov., isolated from the surface seawater in the hydrothermal field of Okinawa Trough.</title>
        <authorList>
            <person name="Shuang W."/>
        </authorList>
    </citation>
    <scope>NUCLEOTIDE SEQUENCE</scope>
    <source>
        <strain evidence="3">LXI357</strain>
    </source>
</reference>
<keyword evidence="4" id="KW-1185">Reference proteome</keyword>
<evidence type="ECO:0000313" key="4">
    <source>
        <dbReference type="Proteomes" id="UP000676996"/>
    </source>
</evidence>
<organism evidence="3 4">
    <name type="scientific">Stakelama marina</name>
    <dbReference type="NCBI Taxonomy" id="2826939"/>
    <lineage>
        <taxon>Bacteria</taxon>
        <taxon>Pseudomonadati</taxon>
        <taxon>Pseudomonadota</taxon>
        <taxon>Alphaproteobacteria</taxon>
        <taxon>Sphingomonadales</taxon>
        <taxon>Sphingomonadaceae</taxon>
        <taxon>Stakelama</taxon>
    </lineage>
</organism>
<dbReference type="PANTHER" id="PTHR32060:SF30">
    <property type="entry name" value="CARBOXY-TERMINAL PROCESSING PROTEASE CTPA"/>
    <property type="match status" value="1"/>
</dbReference>
<dbReference type="SUPFAM" id="SSF52096">
    <property type="entry name" value="ClpP/crotonase"/>
    <property type="match status" value="1"/>
</dbReference>
<dbReference type="Gene3D" id="2.30.42.10">
    <property type="match status" value="1"/>
</dbReference>
<dbReference type="PROSITE" id="PS51257">
    <property type="entry name" value="PROKAR_LIPOPROTEIN"/>
    <property type="match status" value="1"/>
</dbReference>
<proteinExistence type="predicted"/>
<feature type="domain" description="Tail specific protease" evidence="2">
    <location>
        <begin position="207"/>
        <end position="413"/>
    </location>
</feature>
<gene>
    <name evidence="3" type="ORF">J7S20_11215</name>
</gene>
<evidence type="ECO:0000259" key="2">
    <source>
        <dbReference type="SMART" id="SM00245"/>
    </source>
</evidence>
<dbReference type="Pfam" id="PF03572">
    <property type="entry name" value="Peptidase_S41"/>
    <property type="match status" value="1"/>
</dbReference>
<dbReference type="InterPro" id="IPR029045">
    <property type="entry name" value="ClpP/crotonase-like_dom_sf"/>
</dbReference>
<dbReference type="Gene3D" id="3.90.226.10">
    <property type="entry name" value="2-enoyl-CoA Hydratase, Chain A, domain 1"/>
    <property type="match status" value="1"/>
</dbReference>
<evidence type="ECO:0000256" key="1">
    <source>
        <dbReference type="SAM" id="SignalP"/>
    </source>
</evidence>
<accession>A0A8T4ILP0</accession>
<dbReference type="Gene3D" id="3.30.750.170">
    <property type="match status" value="1"/>
</dbReference>
<dbReference type="InterPro" id="IPR005151">
    <property type="entry name" value="Tail-specific_protease"/>
</dbReference>
<feature type="chain" id="PRO_5035929535" evidence="1">
    <location>
        <begin position="24"/>
        <end position="481"/>
    </location>
</feature>
<comment type="caution">
    <text evidence="3">The sequence shown here is derived from an EMBL/GenBank/DDBJ whole genome shotgun (WGS) entry which is preliminary data.</text>
</comment>
<evidence type="ECO:0000313" key="3">
    <source>
        <dbReference type="EMBL" id="MBR0553076.1"/>
    </source>
</evidence>
<dbReference type="InterPro" id="IPR041613">
    <property type="entry name" value="Pept_S41_N"/>
</dbReference>
<dbReference type="AlphaFoldDB" id="A0A8T4ILP0"/>
<feature type="signal peptide" evidence="1">
    <location>
        <begin position="1"/>
        <end position="23"/>
    </location>
</feature>
<dbReference type="GO" id="GO:0008236">
    <property type="term" value="F:serine-type peptidase activity"/>
    <property type="evidence" value="ECO:0007669"/>
    <property type="project" value="InterPro"/>
</dbReference>
<dbReference type="InterPro" id="IPR036034">
    <property type="entry name" value="PDZ_sf"/>
</dbReference>
<dbReference type="CDD" id="cd07561">
    <property type="entry name" value="Peptidase_S41_CPP_like"/>
    <property type="match status" value="1"/>
</dbReference>
<name>A0A8T4ILP0_9SPHN</name>
<dbReference type="SMART" id="SM00245">
    <property type="entry name" value="TSPc"/>
    <property type="match status" value="1"/>
</dbReference>
<dbReference type="Pfam" id="PF18294">
    <property type="entry name" value="Pept_S41_N"/>
    <property type="match status" value="1"/>
</dbReference>